<gene>
    <name evidence="1" type="ORF">CH333_09930</name>
</gene>
<comment type="caution">
    <text evidence="1">The sequence shown here is derived from an EMBL/GenBank/DDBJ whole genome shotgun (WGS) entry which is preliminary data.</text>
</comment>
<protein>
    <submittedName>
        <fullName evidence="1">Uncharacterized protein</fullName>
    </submittedName>
</protein>
<organism evidence="1 2">
    <name type="scientific">candidate division WOR-3 bacterium JGI_Cruoil_03_44_89</name>
    <dbReference type="NCBI Taxonomy" id="1973748"/>
    <lineage>
        <taxon>Bacteria</taxon>
        <taxon>Bacteria division WOR-3</taxon>
    </lineage>
</organism>
<sequence>MIKPIRYLLSLPMKKQIVDVGEVVKNARSIAVIFPVDEENTPNYGSNIAKLVRAEFAGCKIYAILSEGRSAMGFDDITYLVPGFAMPGRKFLTTKEILRNLNIDISFDLNKVVDVITYLVGAHLRIGTIDSPFLNVVVKGVEEDPRKMFSIIGTTLLNSESA</sequence>
<reference evidence="1 2" key="1">
    <citation type="submission" date="2017-07" db="EMBL/GenBank/DDBJ databases">
        <title>Recovery of genomes from metagenomes via a dereplication, aggregation, and scoring strategy.</title>
        <authorList>
            <person name="Sieber C.M."/>
            <person name="Probst A.J."/>
            <person name="Sharrar A."/>
            <person name="Thomas B.C."/>
            <person name="Hess M."/>
            <person name="Tringe S.G."/>
            <person name="Banfield J.F."/>
        </authorList>
    </citation>
    <scope>NUCLEOTIDE SEQUENCE [LARGE SCALE GENOMIC DNA]</scope>
    <source>
        <strain evidence="1">JGI_Cruoil_03_44_89</strain>
    </source>
</reference>
<dbReference type="EMBL" id="NOZQ01000215">
    <property type="protein sequence ID" value="OYD13770.1"/>
    <property type="molecule type" value="Genomic_DNA"/>
</dbReference>
<proteinExistence type="predicted"/>
<evidence type="ECO:0000313" key="2">
    <source>
        <dbReference type="Proteomes" id="UP000215215"/>
    </source>
</evidence>
<dbReference type="AlphaFoldDB" id="A0A235BMT9"/>
<name>A0A235BMT9_UNCW3</name>
<dbReference type="Proteomes" id="UP000215215">
    <property type="component" value="Unassembled WGS sequence"/>
</dbReference>
<evidence type="ECO:0000313" key="1">
    <source>
        <dbReference type="EMBL" id="OYD13770.1"/>
    </source>
</evidence>
<accession>A0A235BMT9</accession>